<comment type="subcellular location">
    <subcellularLocation>
        <location evidence="1">Cell envelope</location>
    </subcellularLocation>
</comment>
<evidence type="ECO:0000256" key="3">
    <source>
        <dbReference type="ARBA" id="ARBA00022729"/>
    </source>
</evidence>
<evidence type="ECO:0000256" key="5">
    <source>
        <dbReference type="ARBA" id="ARBA00023014"/>
    </source>
</evidence>
<sequence length="405" mass="46214">MNNNQNTAAKIHEVGEEYQRFNQKNHVIMQTLWNEELKDIDAERNKILKEHVQSGKQGYNRFDYAFHHGAMNFIDKIGFGINVPDQSANSWDNFVCSIPYEGAFEDPVETTKVVKKAAMMYGADAVGITKLDRRWVYSEWYDPEKKESFPIRFSDENSAYHQITKPVLMADGTRVLPKAMDTVIVLMFEMNYDRLRYAPTLLAYGETSKVYTDMCKVSMNVAGFINALGFNALPSINCTALNVPLAIDAGLGQIGRHGKVISPTLGSRTRVAKIITDMPLLPDEPIDFGVTEFCDTCKKCARECPSNAISNGKRAKEAVDETGNSHYLRWIIDHKRCYKYWAECGTNCNICLYVCPYNRGYRWTRNVLDLTDDRNTNSNNMIDSLEDIYSLDGLSARSHKYWKKE</sequence>
<name>A0A1E5G4I6_9FIRM</name>
<dbReference type="STRING" id="766136.BHF68_13140"/>
<evidence type="ECO:0000256" key="4">
    <source>
        <dbReference type="ARBA" id="ARBA00023004"/>
    </source>
</evidence>
<dbReference type="PROSITE" id="PS51379">
    <property type="entry name" value="4FE4S_FER_2"/>
    <property type="match status" value="1"/>
</dbReference>
<dbReference type="InterPro" id="IPR012832">
    <property type="entry name" value="RDH"/>
</dbReference>
<dbReference type="InterPro" id="IPR017896">
    <property type="entry name" value="4Fe4S_Fe-S-bd"/>
</dbReference>
<dbReference type="NCBIfam" id="TIGR02486">
    <property type="entry name" value="RDH"/>
    <property type="match status" value="1"/>
</dbReference>
<dbReference type="OrthoDB" id="9815745at2"/>
<dbReference type="EMBL" id="MIJE01000002">
    <property type="protein sequence ID" value="OEF98003.1"/>
    <property type="molecule type" value="Genomic_DNA"/>
</dbReference>
<dbReference type="Proteomes" id="UP000094296">
    <property type="component" value="Unassembled WGS sequence"/>
</dbReference>
<keyword evidence="3" id="KW-0732">Signal</keyword>
<comment type="caution">
    <text evidence="8">The sequence shown here is derived from an EMBL/GenBank/DDBJ whole genome shotgun (WGS) entry which is preliminary data.</text>
</comment>
<organism evidence="8 9">
    <name type="scientific">Desulfuribacillus alkaliarsenatis</name>
    <dbReference type="NCBI Taxonomy" id="766136"/>
    <lineage>
        <taxon>Bacteria</taxon>
        <taxon>Bacillati</taxon>
        <taxon>Bacillota</taxon>
        <taxon>Desulfuribacillia</taxon>
        <taxon>Desulfuribacillales</taxon>
        <taxon>Desulfuribacillaceae</taxon>
        <taxon>Desulfuribacillus</taxon>
    </lineage>
</organism>
<reference evidence="8 9" key="1">
    <citation type="submission" date="2016-09" db="EMBL/GenBank/DDBJ databases">
        <title>Draft genome sequence for the type strain of Desulfuribacillus alkaliarsenatis AHT28, an obligately anaerobic, sulfidogenic bacterium isolated from Russian soda lake sediments.</title>
        <authorList>
            <person name="Abin C.A."/>
            <person name="Hollibaugh J.T."/>
        </authorList>
    </citation>
    <scope>NUCLEOTIDE SEQUENCE [LARGE SCALE GENOMIC DNA]</scope>
    <source>
        <strain evidence="8 9">AHT28</strain>
    </source>
</reference>
<dbReference type="Gene3D" id="3.30.70.20">
    <property type="match status" value="1"/>
</dbReference>
<proteinExistence type="predicted"/>
<keyword evidence="5" id="KW-0411">Iron-sulfur</keyword>
<gene>
    <name evidence="8" type="ORF">BHF68_13140</name>
</gene>
<keyword evidence="9" id="KW-1185">Reference proteome</keyword>
<dbReference type="GO" id="GO:0051536">
    <property type="term" value="F:iron-sulfur cluster binding"/>
    <property type="evidence" value="ECO:0007669"/>
    <property type="project" value="UniProtKB-KW"/>
</dbReference>
<evidence type="ECO:0000259" key="7">
    <source>
        <dbReference type="PROSITE" id="PS51379"/>
    </source>
</evidence>
<dbReference type="InterPro" id="IPR017900">
    <property type="entry name" value="4Fe4S_Fe_S_CS"/>
</dbReference>
<accession>A0A1E5G4I6</accession>
<evidence type="ECO:0000256" key="6">
    <source>
        <dbReference type="ARBA" id="ARBA00023136"/>
    </source>
</evidence>
<dbReference type="GO" id="GO:0030313">
    <property type="term" value="C:cell envelope"/>
    <property type="evidence" value="ECO:0007669"/>
    <property type="project" value="UniProtKB-SubCell"/>
</dbReference>
<evidence type="ECO:0000256" key="1">
    <source>
        <dbReference type="ARBA" id="ARBA00004196"/>
    </source>
</evidence>
<dbReference type="AlphaFoldDB" id="A0A1E5G4I6"/>
<keyword evidence="2" id="KW-0479">Metal-binding</keyword>
<keyword evidence="6" id="KW-0472">Membrane</keyword>
<protein>
    <submittedName>
        <fullName evidence="8">Reductive dehalogenase</fullName>
    </submittedName>
</protein>
<evidence type="ECO:0000256" key="2">
    <source>
        <dbReference type="ARBA" id="ARBA00022723"/>
    </source>
</evidence>
<keyword evidence="4" id="KW-0408">Iron</keyword>
<evidence type="ECO:0000313" key="9">
    <source>
        <dbReference type="Proteomes" id="UP000094296"/>
    </source>
</evidence>
<dbReference type="PANTHER" id="PTHR42827:SF1">
    <property type="entry name" value="IRON-SULFUR CLUSTER-BINDING PROTEIN"/>
    <property type="match status" value="1"/>
</dbReference>
<feature type="domain" description="4Fe-4S ferredoxin-type" evidence="7">
    <location>
        <begin position="284"/>
        <end position="314"/>
    </location>
</feature>
<evidence type="ECO:0000313" key="8">
    <source>
        <dbReference type="EMBL" id="OEF98003.1"/>
    </source>
</evidence>
<dbReference type="SUPFAM" id="SSF54862">
    <property type="entry name" value="4Fe-4S ferredoxins"/>
    <property type="match status" value="1"/>
</dbReference>
<dbReference type="PANTHER" id="PTHR42827">
    <property type="entry name" value="IRON-SULFUR CLUSTER-BINDING PROTEIN-RELATED"/>
    <property type="match status" value="1"/>
</dbReference>
<dbReference type="PROSITE" id="PS00198">
    <property type="entry name" value="4FE4S_FER_1"/>
    <property type="match status" value="1"/>
</dbReference>
<dbReference type="Pfam" id="PF13484">
    <property type="entry name" value="Fer4_16"/>
    <property type="match status" value="1"/>
</dbReference>
<dbReference type="RefSeq" id="WP_069642400.1">
    <property type="nucleotide sequence ID" value="NZ_MIJE01000002.1"/>
</dbReference>
<dbReference type="GO" id="GO:0046872">
    <property type="term" value="F:metal ion binding"/>
    <property type="evidence" value="ECO:0007669"/>
    <property type="project" value="UniProtKB-KW"/>
</dbReference>